<evidence type="ECO:0000256" key="1">
    <source>
        <dbReference type="SAM" id="MobiDB-lite"/>
    </source>
</evidence>
<sequence>MKLSKLFGISALITGAFAITGNLSPISHTGSSTTSTLFAVTVIPDIPVTAFDAVHISLGTGEHCNMTTFDREHYMHIDMCYGQDQPFTTIRSRFVPGDLSATNIGRCVLVTFSDTNCTTDGAIISQYSYKLGPDEEEKFEPFSDPSRLLEQPDCSELWTQRNGHRIQGHSAKWVCEYQIDETWADLFPAQPLSDDDDDDDDDLPISARSIDPEHSKDHVVVSPADGFNCNSAQHRDTDTKLQGHCHPFDKPFFSLRASVKRADENSVFGGSQPCEVLAFSDNKCRRDGASIVNLLNTTSLGVCHNVTLHHGKDVAAIAGHSWKWICGRQNIDDCLKPVHHSKARPSAATSTAISGGATKTVTATTSLACSITTDFAHYFDVVTSLITLKPVTHVSTSVFTKTKVVTRVSTQLITSVATDVSTVLHSVTKPYKTTYMVCDVHETPRA</sequence>
<feature type="signal peptide" evidence="2">
    <location>
        <begin position="1"/>
        <end position="18"/>
    </location>
</feature>
<dbReference type="EMBL" id="KL584715">
    <property type="protein sequence ID" value="KEQ71068.1"/>
    <property type="molecule type" value="Genomic_DNA"/>
</dbReference>
<evidence type="ECO:0000313" key="4">
    <source>
        <dbReference type="Proteomes" id="UP000027730"/>
    </source>
</evidence>
<reference evidence="3 4" key="1">
    <citation type="journal article" date="2014" name="BMC Genomics">
        <title>Genome sequencing of four Aureobasidium pullulans varieties: biotechnological potential, stress tolerance, and description of new species.</title>
        <authorList>
            <person name="Gostin Ar C."/>
            <person name="Ohm R.A."/>
            <person name="Kogej T."/>
            <person name="Sonjak S."/>
            <person name="Turk M."/>
            <person name="Zajc J."/>
            <person name="Zalar P."/>
            <person name="Grube M."/>
            <person name="Sun H."/>
            <person name="Han J."/>
            <person name="Sharma A."/>
            <person name="Chiniquy J."/>
            <person name="Ngan C.Y."/>
            <person name="Lipzen A."/>
            <person name="Barry K."/>
            <person name="Grigoriev I.V."/>
            <person name="Gunde-Cimerman N."/>
        </authorList>
    </citation>
    <scope>NUCLEOTIDE SEQUENCE [LARGE SCALE GENOMIC DNA]</scope>
    <source>
        <strain evidence="3 4">CBS 147.97</strain>
    </source>
</reference>
<dbReference type="AlphaFoldDB" id="A0A074WDJ4"/>
<feature type="region of interest" description="Disordered" evidence="1">
    <location>
        <begin position="188"/>
        <end position="215"/>
    </location>
</feature>
<evidence type="ECO:0000313" key="3">
    <source>
        <dbReference type="EMBL" id="KEQ71068.1"/>
    </source>
</evidence>
<evidence type="ECO:0000256" key="2">
    <source>
        <dbReference type="SAM" id="SignalP"/>
    </source>
</evidence>
<feature type="compositionally biased region" description="Acidic residues" evidence="1">
    <location>
        <begin position="193"/>
        <end position="203"/>
    </location>
</feature>
<dbReference type="OrthoDB" id="3918873at2759"/>
<gene>
    <name evidence="3" type="ORF">M436DRAFT_65874</name>
</gene>
<name>A0A074WDJ4_9PEZI</name>
<dbReference type="GeneID" id="25413952"/>
<keyword evidence="4" id="KW-1185">Reference proteome</keyword>
<dbReference type="RefSeq" id="XP_013425247.1">
    <property type="nucleotide sequence ID" value="XM_013569793.1"/>
</dbReference>
<proteinExistence type="predicted"/>
<feature type="chain" id="PRO_5001701424" evidence="2">
    <location>
        <begin position="19"/>
        <end position="446"/>
    </location>
</feature>
<keyword evidence="2" id="KW-0732">Signal</keyword>
<organism evidence="3 4">
    <name type="scientific">Aureobasidium namibiae CBS 147.97</name>
    <dbReference type="NCBI Taxonomy" id="1043004"/>
    <lineage>
        <taxon>Eukaryota</taxon>
        <taxon>Fungi</taxon>
        <taxon>Dikarya</taxon>
        <taxon>Ascomycota</taxon>
        <taxon>Pezizomycotina</taxon>
        <taxon>Dothideomycetes</taxon>
        <taxon>Dothideomycetidae</taxon>
        <taxon>Dothideales</taxon>
        <taxon>Saccotheciaceae</taxon>
        <taxon>Aureobasidium</taxon>
    </lineage>
</organism>
<accession>A0A074WDJ4</accession>
<protein>
    <submittedName>
        <fullName evidence="3">Uncharacterized protein</fullName>
    </submittedName>
</protein>
<dbReference type="HOGENOM" id="CLU_685085_0_0_1"/>
<dbReference type="Proteomes" id="UP000027730">
    <property type="component" value="Unassembled WGS sequence"/>
</dbReference>